<protein>
    <submittedName>
        <fullName evidence="1">Uncharacterized protein</fullName>
    </submittedName>
</protein>
<evidence type="ECO:0000313" key="1">
    <source>
        <dbReference type="EMBL" id="VVW86664.1"/>
    </source>
</evidence>
<organism evidence="1">
    <name type="scientific">Nymphaea colorata</name>
    <name type="common">pocket water lily</name>
    <dbReference type="NCBI Taxonomy" id="210225"/>
    <lineage>
        <taxon>Eukaryota</taxon>
        <taxon>Viridiplantae</taxon>
        <taxon>Streptophyta</taxon>
        <taxon>Embryophyta</taxon>
        <taxon>Tracheophyta</taxon>
        <taxon>Spermatophyta</taxon>
        <taxon>Magnoliopsida</taxon>
        <taxon>Nymphaeales</taxon>
        <taxon>Nymphaeaceae</taxon>
        <taxon>Nymphaea</taxon>
    </lineage>
</organism>
<reference evidence="1" key="1">
    <citation type="submission" date="2019-09" db="EMBL/GenBank/DDBJ databases">
        <authorList>
            <person name="Zhang L."/>
        </authorList>
    </citation>
    <scope>NUCLEOTIDE SEQUENCE</scope>
</reference>
<sequence length="74" mass="8424">MWDDSYKKSEMYINTDTYYMKHTYAAAQAAVKTVLIATKAILKKAINMHMQLLDHLGITVVSRHNLMDSLSSTT</sequence>
<proteinExistence type="predicted"/>
<dbReference type="EMBL" id="LR722014">
    <property type="protein sequence ID" value="VVW86664.1"/>
    <property type="molecule type" value="Genomic_DNA"/>
</dbReference>
<gene>
    <name evidence="1" type="ORF">NYM_LOCUS29563</name>
</gene>
<name>A0A5K1HNA8_9MAGN</name>
<accession>A0A5K1HNA8</accession>
<dbReference type="AlphaFoldDB" id="A0A5K1HNA8"/>